<evidence type="ECO:0000313" key="17">
    <source>
        <dbReference type="EMBL" id="KAG5480986.1"/>
    </source>
</evidence>
<dbReference type="CDD" id="cd00519">
    <property type="entry name" value="Lipase_3"/>
    <property type="match status" value="1"/>
</dbReference>
<evidence type="ECO:0000256" key="7">
    <source>
        <dbReference type="ARBA" id="ARBA00022801"/>
    </source>
</evidence>
<keyword evidence="10 15" id="KW-1133">Transmembrane helix</keyword>
<organism evidence="17 18">
    <name type="scientific">Leishmania martiniquensis</name>
    <dbReference type="NCBI Taxonomy" id="1580590"/>
    <lineage>
        <taxon>Eukaryota</taxon>
        <taxon>Discoba</taxon>
        <taxon>Euglenozoa</taxon>
        <taxon>Kinetoplastea</taxon>
        <taxon>Metakinetoplastina</taxon>
        <taxon>Trypanosomatida</taxon>
        <taxon>Trypanosomatidae</taxon>
        <taxon>Leishmaniinae</taxon>
        <taxon>Leishmania</taxon>
    </lineage>
</organism>
<evidence type="ECO:0000256" key="11">
    <source>
        <dbReference type="ARBA" id="ARBA00023098"/>
    </source>
</evidence>
<proteinExistence type="predicted"/>
<dbReference type="Gene3D" id="3.40.50.1820">
    <property type="entry name" value="alpha/beta hydrolase"/>
    <property type="match status" value="1"/>
</dbReference>
<evidence type="ECO:0000256" key="15">
    <source>
        <dbReference type="SAM" id="Phobius"/>
    </source>
</evidence>
<keyword evidence="11" id="KW-0443">Lipid metabolism</keyword>
<feature type="transmembrane region" description="Helical" evidence="15">
    <location>
        <begin position="61"/>
        <end position="84"/>
    </location>
</feature>
<evidence type="ECO:0000256" key="8">
    <source>
        <dbReference type="ARBA" id="ARBA00022837"/>
    </source>
</evidence>
<dbReference type="PANTHER" id="PTHR45792:SF8">
    <property type="entry name" value="DIACYLGLYCEROL LIPASE-ALPHA"/>
    <property type="match status" value="1"/>
</dbReference>
<dbReference type="KEGG" id="lmat:92516584"/>
<reference evidence="18" key="1">
    <citation type="journal article" date="2021" name="Microbiol. Resour. Announc.">
        <title>LGAAP: Leishmaniinae Genome Assembly and Annotation Pipeline.</title>
        <authorList>
            <person name="Almutairi H."/>
            <person name="Urbaniak M.D."/>
            <person name="Bates M.D."/>
            <person name="Jariyapan N."/>
            <person name="Kwakye-Nuako G."/>
            <person name="Thomaz-Soccol V."/>
            <person name="Al-Salem W.S."/>
            <person name="Dillon R.J."/>
            <person name="Bates P.A."/>
            <person name="Gatherer D."/>
        </authorList>
    </citation>
    <scope>NUCLEOTIDE SEQUENCE [LARGE SCALE GENOMIC DNA]</scope>
</reference>
<dbReference type="OrthoDB" id="438440at2759"/>
<dbReference type="GO" id="GO:0016298">
    <property type="term" value="F:lipase activity"/>
    <property type="evidence" value="ECO:0007669"/>
    <property type="project" value="TreeGrafter"/>
</dbReference>
<keyword evidence="3" id="KW-1003">Cell membrane</keyword>
<keyword evidence="5 15" id="KW-0812">Transmembrane</keyword>
<protein>
    <recommendedName>
        <fullName evidence="14">sn-1-specific diacylglycerol lipase</fullName>
        <ecNumber evidence="14">3.1.1.116</ecNumber>
    </recommendedName>
</protein>
<evidence type="ECO:0000313" key="18">
    <source>
        <dbReference type="Proteomes" id="UP000673552"/>
    </source>
</evidence>
<keyword evidence="4" id="KW-0597">Phosphoprotein</keyword>
<evidence type="ECO:0000256" key="9">
    <source>
        <dbReference type="ARBA" id="ARBA00022963"/>
    </source>
</evidence>
<evidence type="ECO:0000256" key="14">
    <source>
        <dbReference type="ARBA" id="ARBA00026104"/>
    </source>
</evidence>
<evidence type="ECO:0000256" key="3">
    <source>
        <dbReference type="ARBA" id="ARBA00022475"/>
    </source>
</evidence>
<evidence type="ECO:0000256" key="10">
    <source>
        <dbReference type="ARBA" id="ARBA00022989"/>
    </source>
</evidence>
<evidence type="ECO:0000259" key="16">
    <source>
        <dbReference type="Pfam" id="PF01764"/>
    </source>
</evidence>
<comment type="caution">
    <text evidence="17">The sequence shown here is derived from an EMBL/GenBank/DDBJ whole genome shotgun (WGS) entry which is preliminary data.</text>
</comment>
<reference evidence="18" key="2">
    <citation type="journal article" date="2021" name="Sci. Data">
        <title>Chromosome-scale genome sequencing, assembly and annotation of six genomes from subfamily Leishmaniinae.</title>
        <authorList>
            <person name="Almutairi H."/>
            <person name="Urbaniak M.D."/>
            <person name="Bates M.D."/>
            <person name="Jariyapan N."/>
            <person name="Kwakye-Nuako G."/>
            <person name="Thomaz Soccol V."/>
            <person name="Al-Salem W.S."/>
            <person name="Dillon R.J."/>
            <person name="Bates P.A."/>
            <person name="Gatherer D."/>
        </authorList>
    </citation>
    <scope>NUCLEOTIDE SEQUENCE [LARGE SCALE GENOMIC DNA]</scope>
</reference>
<comment type="catalytic activity">
    <reaction evidence="13">
        <text>a 1,2-diacyl-sn-glycerol + H2O = a 2-acylglycerol + a fatty acid + H(+)</text>
        <dbReference type="Rhea" id="RHEA:33275"/>
        <dbReference type="ChEBI" id="CHEBI:15377"/>
        <dbReference type="ChEBI" id="CHEBI:15378"/>
        <dbReference type="ChEBI" id="CHEBI:17389"/>
        <dbReference type="ChEBI" id="CHEBI:17815"/>
        <dbReference type="ChEBI" id="CHEBI:28868"/>
        <dbReference type="EC" id="3.1.1.116"/>
    </reaction>
    <physiologicalReaction direction="left-to-right" evidence="13">
        <dbReference type="Rhea" id="RHEA:33276"/>
    </physiologicalReaction>
</comment>
<keyword evidence="18" id="KW-1185">Reference proteome</keyword>
<dbReference type="GO" id="GO:0016042">
    <property type="term" value="P:lipid catabolic process"/>
    <property type="evidence" value="ECO:0007669"/>
    <property type="project" value="UniProtKB-KW"/>
</dbReference>
<dbReference type="GeneID" id="92516584"/>
<keyword evidence="8" id="KW-0106">Calcium</keyword>
<dbReference type="GO" id="GO:0046872">
    <property type="term" value="F:metal ion binding"/>
    <property type="evidence" value="ECO:0007669"/>
    <property type="project" value="UniProtKB-KW"/>
</dbReference>
<evidence type="ECO:0000256" key="13">
    <source>
        <dbReference type="ARBA" id="ARBA00024531"/>
    </source>
</evidence>
<dbReference type="EC" id="3.1.1.116" evidence="14"/>
<dbReference type="InterPro" id="IPR052214">
    <property type="entry name" value="DAG_Lipase-Related"/>
</dbReference>
<dbReference type="Proteomes" id="UP000673552">
    <property type="component" value="Unassembled WGS sequence"/>
</dbReference>
<evidence type="ECO:0000256" key="5">
    <source>
        <dbReference type="ARBA" id="ARBA00022692"/>
    </source>
</evidence>
<feature type="transmembrane region" description="Helical" evidence="15">
    <location>
        <begin position="144"/>
        <end position="162"/>
    </location>
</feature>
<dbReference type="GO" id="GO:0005886">
    <property type="term" value="C:plasma membrane"/>
    <property type="evidence" value="ECO:0007669"/>
    <property type="project" value="UniProtKB-SubCell"/>
</dbReference>
<feature type="transmembrane region" description="Helical" evidence="15">
    <location>
        <begin position="96"/>
        <end position="124"/>
    </location>
</feature>
<evidence type="ECO:0000256" key="12">
    <source>
        <dbReference type="ARBA" id="ARBA00023136"/>
    </source>
</evidence>
<dbReference type="SUPFAM" id="SSF53474">
    <property type="entry name" value="alpha/beta-Hydrolases"/>
    <property type="match status" value="1"/>
</dbReference>
<evidence type="ECO:0000256" key="2">
    <source>
        <dbReference type="ARBA" id="ARBA00004651"/>
    </source>
</evidence>
<evidence type="ECO:0000256" key="1">
    <source>
        <dbReference type="ARBA" id="ARBA00001913"/>
    </source>
</evidence>
<keyword evidence="9" id="KW-0442">Lipid degradation</keyword>
<comment type="subcellular location">
    <subcellularLocation>
        <location evidence="2">Cell membrane</location>
        <topology evidence="2">Multi-pass membrane protein</topology>
    </subcellularLocation>
</comment>
<dbReference type="InterPro" id="IPR029058">
    <property type="entry name" value="AB_hydrolase_fold"/>
</dbReference>
<dbReference type="Pfam" id="PF01764">
    <property type="entry name" value="Lipase_3"/>
    <property type="match status" value="1"/>
</dbReference>
<dbReference type="AlphaFoldDB" id="A0A836HN16"/>
<keyword evidence="7" id="KW-0378">Hydrolase</keyword>
<name>A0A836HN16_9TRYP</name>
<gene>
    <name evidence="17" type="ORF">LSCM1_06660</name>
</gene>
<comment type="cofactor">
    <cofactor evidence="1">
        <name>Ca(2+)</name>
        <dbReference type="ChEBI" id="CHEBI:29108"/>
    </cofactor>
</comment>
<sequence length="708" mass="79266">MPSLMWLGRSWRVGTDDFAFSSALHAMLLGGSAFLIACRVNTDRFNYLDECDTASVAWGLSMMRLLCTNIVSAVLFVFTAAFSMRGGVFEVSKRKAVPLMLYINTVCMAAILVFACIAAKLAIFDAETTYCTRPSTVHVLRGTILANFSVCALYLGFFVIAFDPRGRHVYRNSSDYVNAWWDRFRIFCCHCGKRSQAEEAYTDLAHVFAIAFRGFDIVPSDIAAGALLLHGYQSRSRELLSRAVNYGPNPQGYPERLSSQAIPAQRLTPEQRAWAHELQQYSRFFVAAYGWLLFEFQHLGTGLARLCYFDPCMCCRSHPGEHVGQRCFCDVTALLQETRLPEEDLLLTNWDNNVFKPVHYVAYDRSSDAVVIAIRGSMSIEDCVTDFAALPVMLELRDTPPRVPASEYYAHGGMVRCAFNMLDNLHQHGILPELLCGRFAGKKVVLLGHSLGAGVALILSAKLWSDHPMLRGRLRCLAYAPPGGTVSKAVMEYQKSFVAAACMGYDMVPRLAQHTFDFFREAIFDVLAASNMNKNVIFMNALRTGEIAKPFHPSTSADLQGRRSAESTLFREFLQHTPCMAIGETQKMYNCSLMIHFVKVVEVCTSTCPVSGCRRYNEEVFIPVVRDVEAVQMLLASPTMLTDHFPDRLFRIMQKSMELLDKGELDRFYTDDISAVAPFLQEAPMHYVERAPTSAAESSTLLNRGTLV</sequence>
<dbReference type="InterPro" id="IPR002921">
    <property type="entry name" value="Fungal_lipase-type"/>
</dbReference>
<dbReference type="PANTHER" id="PTHR45792">
    <property type="entry name" value="DIACYLGLYCEROL LIPASE HOMOLOG-RELATED"/>
    <property type="match status" value="1"/>
</dbReference>
<evidence type="ECO:0000256" key="4">
    <source>
        <dbReference type="ARBA" id="ARBA00022553"/>
    </source>
</evidence>
<keyword evidence="12 15" id="KW-0472">Membrane</keyword>
<evidence type="ECO:0000256" key="6">
    <source>
        <dbReference type="ARBA" id="ARBA00022723"/>
    </source>
</evidence>
<feature type="domain" description="Fungal lipase-type" evidence="16">
    <location>
        <begin position="371"/>
        <end position="513"/>
    </location>
</feature>
<accession>A0A836HN16</accession>
<keyword evidence="6" id="KW-0479">Metal-binding</keyword>
<dbReference type="EMBL" id="JAFEUZ010000018">
    <property type="protein sequence ID" value="KAG5480986.1"/>
    <property type="molecule type" value="Genomic_DNA"/>
</dbReference>
<dbReference type="RefSeq" id="XP_067179419.1">
    <property type="nucleotide sequence ID" value="XM_067324072.1"/>
</dbReference>